<protein>
    <submittedName>
        <fullName evidence="1">Uncharacterized protein</fullName>
    </submittedName>
</protein>
<reference evidence="1 3" key="1">
    <citation type="journal article" date="2010" name="Science">
        <title>Plasticity of animal genome architecture unmasked by rapid evolution of a pelagic tunicate.</title>
        <authorList>
            <person name="Denoeud F."/>
            <person name="Henriet S."/>
            <person name="Mungpakdee S."/>
            <person name="Aury J.M."/>
            <person name="Da Silva C."/>
            <person name="Brinkmann H."/>
            <person name="Mikhaleva J."/>
            <person name="Olsen L.C."/>
            <person name="Jubin C."/>
            <person name="Canestro C."/>
            <person name="Bouquet J.M."/>
            <person name="Danks G."/>
            <person name="Poulain J."/>
            <person name="Campsteijn C."/>
            <person name="Adamski M."/>
            <person name="Cross I."/>
            <person name="Yadetie F."/>
            <person name="Muffato M."/>
            <person name="Louis A."/>
            <person name="Butcher S."/>
            <person name="Tsagkogeorga G."/>
            <person name="Konrad A."/>
            <person name="Singh S."/>
            <person name="Jensen M.F."/>
            <person name="Cong E.H."/>
            <person name="Eikeseth-Otteraa H."/>
            <person name="Noel B."/>
            <person name="Anthouard V."/>
            <person name="Porcel B.M."/>
            <person name="Kachouri-Lafond R."/>
            <person name="Nishino A."/>
            <person name="Ugolini M."/>
            <person name="Chourrout P."/>
            <person name="Nishida H."/>
            <person name="Aasland R."/>
            <person name="Huzurbazar S."/>
            <person name="Westhof E."/>
            <person name="Delsuc F."/>
            <person name="Lehrach H."/>
            <person name="Reinhardt R."/>
            <person name="Weissenbach J."/>
            <person name="Roy S.W."/>
            <person name="Artiguenave F."/>
            <person name="Postlethwait J.H."/>
            <person name="Manak J.R."/>
            <person name="Thompson E.M."/>
            <person name="Jaillon O."/>
            <person name="Du Pasquier L."/>
            <person name="Boudinot P."/>
            <person name="Liberles D.A."/>
            <person name="Volff J.N."/>
            <person name="Philippe H."/>
            <person name="Lenhard B."/>
            <person name="Roest Crollius H."/>
            <person name="Wincker P."/>
            <person name="Chourrout D."/>
        </authorList>
    </citation>
    <scope>NUCLEOTIDE SEQUENCE [LARGE SCALE GENOMIC DNA]</scope>
</reference>
<dbReference type="EMBL" id="FN654817">
    <property type="protein sequence ID" value="CBY36659.1"/>
    <property type="molecule type" value="Genomic_DNA"/>
</dbReference>
<sequence>MEGLNDIMSDITCLSLNDISTLEKGMQSMVKEELRRYKLETETKNNIREEASLQTIQTLQTRVAELEATVTELKLENIRLIEGGYIDNPVSKREDFMFEIPASLGVTASNPTPWNSDPENHAKYPDIEILQTPGYASASMHSKFDEIERRNQKIKRALNIEGSQLGMTSTGEYYVHN</sequence>
<evidence type="ECO:0000313" key="2">
    <source>
        <dbReference type="EMBL" id="CBY36659.1"/>
    </source>
</evidence>
<dbReference type="Proteomes" id="UP000011014">
    <property type="component" value="Unassembled WGS sequence"/>
</dbReference>
<dbReference type="AlphaFoldDB" id="E4X2R0"/>
<dbReference type="OrthoDB" id="10452550at2759"/>
<evidence type="ECO:0000313" key="3">
    <source>
        <dbReference type="Proteomes" id="UP000001307"/>
    </source>
</evidence>
<evidence type="ECO:0000313" key="1">
    <source>
        <dbReference type="EMBL" id="CBY17913.1"/>
    </source>
</evidence>
<proteinExistence type="predicted"/>
<gene>
    <name evidence="1" type="ORF">GSOID_T00017541001</name>
    <name evidence="2" type="ORF">GSOID_T00029686001</name>
</gene>
<dbReference type="EMBL" id="FN653023">
    <property type="protein sequence ID" value="CBY17913.1"/>
    <property type="molecule type" value="Genomic_DNA"/>
</dbReference>
<dbReference type="Proteomes" id="UP000001307">
    <property type="component" value="Unassembled WGS sequence"/>
</dbReference>
<accession>E4X2R0</accession>
<keyword evidence="3" id="KW-1185">Reference proteome</keyword>
<name>E4X2R0_OIKDI</name>
<organism evidence="1 3">
    <name type="scientific">Oikopleura dioica</name>
    <name type="common">Tunicate</name>
    <dbReference type="NCBI Taxonomy" id="34765"/>
    <lineage>
        <taxon>Eukaryota</taxon>
        <taxon>Metazoa</taxon>
        <taxon>Chordata</taxon>
        <taxon>Tunicata</taxon>
        <taxon>Appendicularia</taxon>
        <taxon>Copelata</taxon>
        <taxon>Oikopleuridae</taxon>
        <taxon>Oikopleura</taxon>
    </lineage>
</organism>